<dbReference type="Proteomes" id="UP001155040">
    <property type="component" value="Unassembled WGS sequence"/>
</dbReference>
<dbReference type="RefSeq" id="WP_013062267.1">
    <property type="nucleotide sequence ID" value="NZ_CALTRV010000007.1"/>
</dbReference>
<accession>A0A840DD84</accession>
<evidence type="ECO:0000313" key="2">
    <source>
        <dbReference type="EMBL" id="MCS3711029.1"/>
    </source>
</evidence>
<dbReference type="EMBL" id="JANUAE010000010">
    <property type="protein sequence ID" value="MCS3711029.1"/>
    <property type="molecule type" value="Genomic_DNA"/>
</dbReference>
<evidence type="ECO:0000313" key="3">
    <source>
        <dbReference type="EMBL" id="MCS3865840.1"/>
    </source>
</evidence>
<reference evidence="4" key="1">
    <citation type="submission" date="2022-08" db="EMBL/GenBank/DDBJ databases">
        <title>Genomic Encyclopedia of Type Strains, Phase V (KMG-V): Genome sequencing to study the core and pangenomes of soil and plant-associated prokaryotes.</title>
        <authorList>
            <person name="Whitman W."/>
        </authorList>
    </citation>
    <scope>NUCLEOTIDE SEQUENCE</scope>
    <source>
        <strain evidence="3">SP2016B</strain>
        <strain evidence="4">SP2017</strain>
        <strain evidence="5">SP3012</strain>
        <strain evidence="6">SP3026</strain>
        <strain evidence="2">SP3049</strain>
    </source>
</reference>
<dbReference type="Proteomes" id="UP001155010">
    <property type="component" value="Unassembled WGS sequence"/>
</dbReference>
<dbReference type="EMBL" id="JANTYZ010000007">
    <property type="protein sequence ID" value="MCS3865840.1"/>
    <property type="molecule type" value="Genomic_DNA"/>
</dbReference>
<evidence type="ECO:0000313" key="4">
    <source>
        <dbReference type="EMBL" id="MCS3952071.1"/>
    </source>
</evidence>
<dbReference type="Proteomes" id="UP001155057">
    <property type="component" value="Unassembled WGS sequence"/>
</dbReference>
<dbReference type="EMBL" id="JANUBB010000007">
    <property type="protein sequence ID" value="MCS3952071.1"/>
    <property type="molecule type" value="Genomic_DNA"/>
</dbReference>
<dbReference type="AlphaFoldDB" id="A0A840DD84"/>
<protein>
    <submittedName>
        <fullName evidence="4">Secondary thiamine-phosphate synthase enzyme</fullName>
    </submittedName>
</protein>
<dbReference type="Pfam" id="PF01894">
    <property type="entry name" value="YjbQ"/>
    <property type="match status" value="1"/>
</dbReference>
<dbReference type="SUPFAM" id="SSF111038">
    <property type="entry name" value="YjbQ-like"/>
    <property type="match status" value="1"/>
</dbReference>
<dbReference type="Gene3D" id="2.60.120.460">
    <property type="entry name" value="YjbQ-like"/>
    <property type="match status" value="1"/>
</dbReference>
<dbReference type="EMBL" id="JANUBF010000010">
    <property type="protein sequence ID" value="MCS4036708.1"/>
    <property type="molecule type" value="Genomic_DNA"/>
</dbReference>
<evidence type="ECO:0000256" key="1">
    <source>
        <dbReference type="ARBA" id="ARBA00005534"/>
    </source>
</evidence>
<dbReference type="PANTHER" id="PTHR30615">
    <property type="entry name" value="UNCHARACTERIZED PROTEIN YJBQ-RELATED"/>
    <property type="match status" value="1"/>
</dbReference>
<sequence length="139" mass="15168">MATHQDRIELSTDGHRDMHDLTAPVTEVVRASGIDAGLVHVHNVGSTGAVGTIEFEPGLQQDLPEQLDALFPPEETYAHEQRWHDGNGHSHLQATTLSPSITVPVGDGAPILGTWQQIFHLECDVKPRERTVVVTVRGD</sequence>
<evidence type="ECO:0000313" key="6">
    <source>
        <dbReference type="EMBL" id="MCS4122579.1"/>
    </source>
</evidence>
<dbReference type="PIRSF" id="PIRSF004681">
    <property type="entry name" value="UCP004681"/>
    <property type="match status" value="1"/>
</dbReference>
<dbReference type="Proteomes" id="UP001155034">
    <property type="component" value="Unassembled WGS sequence"/>
</dbReference>
<dbReference type="PANTHER" id="PTHR30615:SF8">
    <property type="entry name" value="UPF0047 PROTEIN C4A8.02C"/>
    <property type="match status" value="1"/>
</dbReference>
<proteinExistence type="inferred from homology"/>
<name>A0A840DD84_9BACT</name>
<dbReference type="NCBIfam" id="TIGR00149">
    <property type="entry name" value="TIGR00149_YjbQ"/>
    <property type="match status" value="1"/>
</dbReference>
<comment type="similarity">
    <text evidence="1">Belongs to the UPF0047 family.</text>
</comment>
<gene>
    <name evidence="6" type="ORF">GGP45_002940</name>
    <name evidence="2" type="ORF">GGP61_002655</name>
    <name evidence="3" type="ORF">GGP82_002404</name>
    <name evidence="4" type="ORF">GGP83_002027</name>
    <name evidence="5" type="ORF">GGQ01_001773</name>
</gene>
<evidence type="ECO:0000313" key="7">
    <source>
        <dbReference type="Proteomes" id="UP001155010"/>
    </source>
</evidence>
<dbReference type="EMBL" id="JANUBL010000006">
    <property type="protein sequence ID" value="MCS4122579.1"/>
    <property type="molecule type" value="Genomic_DNA"/>
</dbReference>
<dbReference type="InterPro" id="IPR035917">
    <property type="entry name" value="YjbQ-like_sf"/>
</dbReference>
<comment type="caution">
    <text evidence="4">The sequence shown here is derived from an EMBL/GenBank/DDBJ whole genome shotgun (WGS) entry which is preliminary data.</text>
</comment>
<dbReference type="InterPro" id="IPR001602">
    <property type="entry name" value="UPF0047_YjbQ-like"/>
</dbReference>
<dbReference type="PROSITE" id="PS01314">
    <property type="entry name" value="UPF0047"/>
    <property type="match status" value="1"/>
</dbReference>
<evidence type="ECO:0000313" key="5">
    <source>
        <dbReference type="EMBL" id="MCS4036708.1"/>
    </source>
</evidence>
<dbReference type="GeneID" id="83728779"/>
<dbReference type="Proteomes" id="UP001155144">
    <property type="component" value="Unassembled WGS sequence"/>
</dbReference>
<organism evidence="4 7">
    <name type="scientific">Salinibacter ruber</name>
    <dbReference type="NCBI Taxonomy" id="146919"/>
    <lineage>
        <taxon>Bacteria</taxon>
        <taxon>Pseudomonadati</taxon>
        <taxon>Rhodothermota</taxon>
        <taxon>Rhodothermia</taxon>
        <taxon>Rhodothermales</taxon>
        <taxon>Salinibacteraceae</taxon>
        <taxon>Salinibacter</taxon>
    </lineage>
</organism>